<reference evidence="1" key="1">
    <citation type="submission" date="2023-01" db="EMBL/GenBank/DDBJ databases">
        <authorList>
            <person name="Van Ghelder C."/>
            <person name="Rancurel C."/>
        </authorList>
    </citation>
    <scope>NUCLEOTIDE SEQUENCE</scope>
    <source>
        <strain evidence="1">CNCM I-4278</strain>
    </source>
</reference>
<name>A0A9W4UWY1_9PLEO</name>
<organism evidence="1 2">
    <name type="scientific">Periconia digitata</name>
    <dbReference type="NCBI Taxonomy" id="1303443"/>
    <lineage>
        <taxon>Eukaryota</taxon>
        <taxon>Fungi</taxon>
        <taxon>Dikarya</taxon>
        <taxon>Ascomycota</taxon>
        <taxon>Pezizomycotina</taxon>
        <taxon>Dothideomycetes</taxon>
        <taxon>Pleosporomycetidae</taxon>
        <taxon>Pleosporales</taxon>
        <taxon>Massarineae</taxon>
        <taxon>Periconiaceae</taxon>
        <taxon>Periconia</taxon>
    </lineage>
</organism>
<proteinExistence type="predicted"/>
<comment type="caution">
    <text evidence="1">The sequence shown here is derived from an EMBL/GenBank/DDBJ whole genome shotgun (WGS) entry which is preliminary data.</text>
</comment>
<evidence type="ECO:0000313" key="1">
    <source>
        <dbReference type="EMBL" id="CAI6341878.1"/>
    </source>
</evidence>
<dbReference type="InterPro" id="IPR036047">
    <property type="entry name" value="F-box-like_dom_sf"/>
</dbReference>
<accession>A0A9W4UWY1</accession>
<sequence length="256" mass="29493">MTTLQHISPSKMESRPSPHLFDLPHDIFVQIQQVILSTCTFSEWVQLGLVSKAWRQWTNEAFGDWLEGRGSCNGVNAIFPGTREELQFVKDHVKDLTQRSVSVRYSINSSEKKWWFSSQKVHLPAAGVKYESLEYVPGTGLQLQWRPSYKDSASEIVVGTHLDPEHFKVIVQRMLPEFRSPTKETCSGRIWKNSKDASDALCRGAFRNVPGCACFVGPEIPCSRCAVESRQDWYVKSWGWGFVMQRWELEQYELWV</sequence>
<dbReference type="EMBL" id="CAOQHR010000012">
    <property type="protein sequence ID" value="CAI6341878.1"/>
    <property type="molecule type" value="Genomic_DNA"/>
</dbReference>
<evidence type="ECO:0008006" key="3">
    <source>
        <dbReference type="Google" id="ProtNLM"/>
    </source>
</evidence>
<keyword evidence="2" id="KW-1185">Reference proteome</keyword>
<dbReference type="AlphaFoldDB" id="A0A9W4UWY1"/>
<gene>
    <name evidence="1" type="ORF">PDIGIT_LOCUS15078</name>
</gene>
<dbReference type="Proteomes" id="UP001152607">
    <property type="component" value="Unassembled WGS sequence"/>
</dbReference>
<dbReference type="SUPFAM" id="SSF81383">
    <property type="entry name" value="F-box domain"/>
    <property type="match status" value="1"/>
</dbReference>
<protein>
    <recommendedName>
        <fullName evidence="3">F-box domain-containing protein</fullName>
    </recommendedName>
</protein>
<evidence type="ECO:0000313" key="2">
    <source>
        <dbReference type="Proteomes" id="UP001152607"/>
    </source>
</evidence>